<sequence length="103" mass="11329">MTSHLRHRRPGCVFICRHNSPRDVDRPPLQLPVLHFSCDSFSLFGLSTILVHEKPPHIERANTGPCDAGSPRVRDEAAVLHSGGGRGSQHRRRPVGLVPGQSV</sequence>
<organism evidence="2 3">
    <name type="scientific">Scophthalmus maximus</name>
    <name type="common">Turbot</name>
    <name type="synonym">Psetta maxima</name>
    <dbReference type="NCBI Taxonomy" id="52904"/>
    <lineage>
        <taxon>Eukaryota</taxon>
        <taxon>Metazoa</taxon>
        <taxon>Chordata</taxon>
        <taxon>Craniata</taxon>
        <taxon>Vertebrata</taxon>
        <taxon>Euteleostomi</taxon>
        <taxon>Actinopterygii</taxon>
        <taxon>Neopterygii</taxon>
        <taxon>Teleostei</taxon>
        <taxon>Neoteleostei</taxon>
        <taxon>Acanthomorphata</taxon>
        <taxon>Carangaria</taxon>
        <taxon>Pleuronectiformes</taxon>
        <taxon>Pleuronectoidei</taxon>
        <taxon>Scophthalmidae</taxon>
        <taxon>Scophthalmus</taxon>
    </lineage>
</organism>
<evidence type="ECO:0000313" key="2">
    <source>
        <dbReference type="EMBL" id="AWO97228.1"/>
    </source>
</evidence>
<gene>
    <name evidence="2" type="ORF">SMAX5B_007045</name>
</gene>
<proteinExistence type="predicted"/>
<name>A0A2U9B077_SCOMX</name>
<reference evidence="2 3" key="1">
    <citation type="submission" date="2017-12" db="EMBL/GenBank/DDBJ databases">
        <title>Integrating genomic resources of turbot (Scophthalmus maximus) in depth evaluation of genetic and physical mapping variation across individuals.</title>
        <authorList>
            <person name="Martinez P."/>
        </authorList>
    </citation>
    <scope>NUCLEOTIDE SEQUENCE [LARGE SCALE GENOMIC DNA]</scope>
</reference>
<evidence type="ECO:0000256" key="1">
    <source>
        <dbReference type="SAM" id="MobiDB-lite"/>
    </source>
</evidence>
<protein>
    <submittedName>
        <fullName evidence="2">Uncharacterized protein</fullName>
    </submittedName>
</protein>
<dbReference type="Proteomes" id="UP000246464">
    <property type="component" value="Chromosome 2"/>
</dbReference>
<evidence type="ECO:0000313" key="3">
    <source>
        <dbReference type="Proteomes" id="UP000246464"/>
    </source>
</evidence>
<keyword evidence="3" id="KW-1185">Reference proteome</keyword>
<accession>A0A2U9B077</accession>
<dbReference type="EMBL" id="CP026244">
    <property type="protein sequence ID" value="AWO97228.1"/>
    <property type="molecule type" value="Genomic_DNA"/>
</dbReference>
<dbReference type="AlphaFoldDB" id="A0A2U9B077"/>
<feature type="region of interest" description="Disordered" evidence="1">
    <location>
        <begin position="79"/>
        <end position="103"/>
    </location>
</feature>